<reference evidence="7 8" key="1">
    <citation type="journal article" date="2019" name="Anaerobe">
        <title>Detection of Robinsoniella peoriensis in multiple bone samples of a trauma patient.</title>
        <authorList>
            <person name="Schrottner P."/>
            <person name="Hartwich K."/>
            <person name="Bunk B."/>
            <person name="Schober I."/>
            <person name="Helbig S."/>
            <person name="Rudolph W.W."/>
            <person name="Gunzer F."/>
        </authorList>
    </citation>
    <scope>NUCLEOTIDE SEQUENCE [LARGE SCALE GENOMIC DNA]</scope>
    <source>
        <strain evidence="7 8">DSM 106044</strain>
    </source>
</reference>
<dbReference type="RefSeq" id="WP_138002172.1">
    <property type="nucleotide sequence ID" value="NZ_QGQD01000036.1"/>
</dbReference>
<proteinExistence type="predicted"/>
<feature type="chain" id="PRO_5038706947" evidence="6">
    <location>
        <begin position="26"/>
        <end position="452"/>
    </location>
</feature>
<dbReference type="PANTHER" id="PTHR43649">
    <property type="entry name" value="ARABINOSE-BINDING PROTEIN-RELATED"/>
    <property type="match status" value="1"/>
</dbReference>
<dbReference type="PANTHER" id="PTHR43649:SF33">
    <property type="entry name" value="POLYGALACTURONAN_RHAMNOGALACTURONAN-BINDING PROTEIN YTCQ"/>
    <property type="match status" value="1"/>
</dbReference>
<keyword evidence="2 6" id="KW-0732">Signal</keyword>
<comment type="caution">
    <text evidence="7">The sequence shown here is derived from an EMBL/GenBank/DDBJ whole genome shotgun (WGS) entry which is preliminary data.</text>
</comment>
<organism evidence="7 8">
    <name type="scientific">Robinsoniella peoriensis</name>
    <dbReference type="NCBI Taxonomy" id="180332"/>
    <lineage>
        <taxon>Bacteria</taxon>
        <taxon>Bacillati</taxon>
        <taxon>Bacillota</taxon>
        <taxon>Clostridia</taxon>
        <taxon>Lachnospirales</taxon>
        <taxon>Lachnospiraceae</taxon>
        <taxon>Robinsoniella</taxon>
    </lineage>
</organism>
<accession>A0A4U8QK60</accession>
<feature type="signal peptide" evidence="6">
    <location>
        <begin position="1"/>
        <end position="25"/>
    </location>
</feature>
<dbReference type="Pfam" id="PF13416">
    <property type="entry name" value="SBP_bac_8"/>
    <property type="match status" value="1"/>
</dbReference>
<evidence type="ECO:0000313" key="8">
    <source>
        <dbReference type="Proteomes" id="UP000306509"/>
    </source>
</evidence>
<keyword evidence="3" id="KW-0472">Membrane</keyword>
<keyword evidence="5" id="KW-0449">Lipoprotein</keyword>
<dbReference type="STRING" id="180332.GCA_000797495_04771"/>
<evidence type="ECO:0000313" key="7">
    <source>
        <dbReference type="EMBL" id="TLD01536.1"/>
    </source>
</evidence>
<dbReference type="InterPro" id="IPR006059">
    <property type="entry name" value="SBP"/>
</dbReference>
<dbReference type="Gene3D" id="3.40.190.10">
    <property type="entry name" value="Periplasmic binding protein-like II"/>
    <property type="match status" value="1"/>
</dbReference>
<dbReference type="EMBL" id="QGQD01000036">
    <property type="protein sequence ID" value="TLD01536.1"/>
    <property type="molecule type" value="Genomic_DNA"/>
</dbReference>
<evidence type="ECO:0000256" key="1">
    <source>
        <dbReference type="ARBA" id="ARBA00022475"/>
    </source>
</evidence>
<evidence type="ECO:0000256" key="5">
    <source>
        <dbReference type="ARBA" id="ARBA00023288"/>
    </source>
</evidence>
<evidence type="ECO:0000256" key="4">
    <source>
        <dbReference type="ARBA" id="ARBA00023139"/>
    </source>
</evidence>
<gene>
    <name evidence="7" type="ORF">DSM106044_01515</name>
</gene>
<dbReference type="PROSITE" id="PS51257">
    <property type="entry name" value="PROKAR_LIPOPROTEIN"/>
    <property type="match status" value="1"/>
</dbReference>
<evidence type="ECO:0000256" key="2">
    <source>
        <dbReference type="ARBA" id="ARBA00022729"/>
    </source>
</evidence>
<keyword evidence="8" id="KW-1185">Reference proteome</keyword>
<sequence length="452" mass="49288" precursor="true">MKFKKVISVMTAAVLVLGMSGCGGSTGTSGDSGDLQESKTSSDDVVEVTIPTYLAGENVGAKFFLPEVERFNKKYEGKYKINIEEVPQASYAEKIKQLAQQKKLPALVHSAGSGGIDVQWFKDVAVANNMAYDLSEFLNSHPDTKKNLVPESIDYCTVDGKVVCMPIAVLKPVGLFYNSSLYQGEKDIKDMSMEEFLASLGDHKFAFQTADNGWTTGLLLSALVASQEGGIELIQKYADDKLYDYTDPAIVNAVTELQKLFQTNAASNSIGAAYADAANAFMSNNASIICNGSWMSSEFEEASKDKWSNGFDGKNVKATIYPGDVALVNPRIYGEFWVANTASEEEKELACAFLEFRDSQEEIEALMLAEGGVAPSITYSEDFQKKQEETPILSQLSASITDNTKYAVSLYDVMPSSVADIEFGKLLPKLADNSLTPEQFCQELTKKAEEAK</sequence>
<dbReference type="SUPFAM" id="SSF53850">
    <property type="entry name" value="Periplasmic binding protein-like II"/>
    <property type="match status" value="1"/>
</dbReference>
<name>A0A4U8QK60_9FIRM</name>
<evidence type="ECO:0000256" key="3">
    <source>
        <dbReference type="ARBA" id="ARBA00023136"/>
    </source>
</evidence>
<evidence type="ECO:0000256" key="6">
    <source>
        <dbReference type="SAM" id="SignalP"/>
    </source>
</evidence>
<keyword evidence="4" id="KW-0564">Palmitate</keyword>
<dbReference type="AlphaFoldDB" id="A0A4U8QK60"/>
<protein>
    <submittedName>
        <fullName evidence="7">Carbohydrate ABC transporter substrate-binding protein, family</fullName>
    </submittedName>
</protein>
<dbReference type="InterPro" id="IPR050490">
    <property type="entry name" value="Bact_solute-bd_prot1"/>
</dbReference>
<dbReference type="Proteomes" id="UP000306509">
    <property type="component" value="Unassembled WGS sequence"/>
</dbReference>
<keyword evidence="1" id="KW-1003">Cell membrane</keyword>